<protein>
    <submittedName>
        <fullName evidence="1">Diguanylate cyclase</fullName>
    </submittedName>
</protein>
<keyword evidence="2" id="KW-1185">Reference proteome</keyword>
<comment type="caution">
    <text evidence="1">The sequence shown here is derived from an EMBL/GenBank/DDBJ whole genome shotgun (WGS) entry which is preliminary data.</text>
</comment>
<dbReference type="InterPro" id="IPR029787">
    <property type="entry name" value="Nucleotide_cyclase"/>
</dbReference>
<dbReference type="Gene3D" id="3.30.70.270">
    <property type="match status" value="1"/>
</dbReference>
<organism evidence="1 2">
    <name type="scientific">Flintibacter faecis</name>
    <dbReference type="NCBI Taxonomy" id="2763047"/>
    <lineage>
        <taxon>Bacteria</taxon>
        <taxon>Bacillati</taxon>
        <taxon>Bacillota</taxon>
        <taxon>Clostridia</taxon>
        <taxon>Eubacteriales</taxon>
        <taxon>Flintibacter</taxon>
    </lineage>
</organism>
<evidence type="ECO:0000313" key="2">
    <source>
        <dbReference type="Proteomes" id="UP000602260"/>
    </source>
</evidence>
<dbReference type="RefSeq" id="WP_186878146.1">
    <property type="nucleotide sequence ID" value="NZ_JACOPN010000003.1"/>
</dbReference>
<reference evidence="1" key="1">
    <citation type="submission" date="2020-08" db="EMBL/GenBank/DDBJ databases">
        <title>Genome public.</title>
        <authorList>
            <person name="Liu C."/>
            <person name="Sun Q."/>
        </authorList>
    </citation>
    <scope>NUCLEOTIDE SEQUENCE</scope>
    <source>
        <strain evidence="1">BX5</strain>
    </source>
</reference>
<dbReference type="Proteomes" id="UP000602260">
    <property type="component" value="Unassembled WGS sequence"/>
</dbReference>
<proteinExistence type="predicted"/>
<name>A0A8J6J415_9FIRM</name>
<accession>A0A8J6J415</accession>
<dbReference type="InterPro" id="IPR043128">
    <property type="entry name" value="Rev_trsase/Diguanyl_cyclase"/>
</dbReference>
<gene>
    <name evidence="1" type="ORF">H8S55_05625</name>
</gene>
<dbReference type="SUPFAM" id="SSF55073">
    <property type="entry name" value="Nucleotide cyclase"/>
    <property type="match status" value="1"/>
</dbReference>
<dbReference type="AlphaFoldDB" id="A0A8J6J415"/>
<dbReference type="EMBL" id="JACOPN010000003">
    <property type="protein sequence ID" value="MBC5716801.1"/>
    <property type="molecule type" value="Genomic_DNA"/>
</dbReference>
<sequence length="73" mass="7948">MMTSDLDYTIREKVDAINRTLAHQNDGLPQVSLSAGAAFSDRSAPTGTISQNADQALYHQKNNGRAGCSFYQK</sequence>
<evidence type="ECO:0000313" key="1">
    <source>
        <dbReference type="EMBL" id="MBC5716801.1"/>
    </source>
</evidence>